<dbReference type="RefSeq" id="WP_012872570.1">
    <property type="nucleotide sequence ID" value="NC_013523.1"/>
</dbReference>
<reference evidence="2 3" key="2">
    <citation type="journal article" date="2010" name="Stand. Genomic Sci.">
        <title>Complete genome sequence of Desulfohalobium retbaense type strain (HR(100)).</title>
        <authorList>
            <person name="Spring S."/>
            <person name="Nolan M."/>
            <person name="Lapidus A."/>
            <person name="Glavina Del Rio T."/>
            <person name="Copeland A."/>
            <person name="Tice H."/>
            <person name="Cheng J.F."/>
            <person name="Lucas S."/>
            <person name="Land M."/>
            <person name="Chen F."/>
            <person name="Bruce D."/>
            <person name="Goodwin L."/>
            <person name="Pitluck S."/>
            <person name="Ivanova N."/>
            <person name="Mavromatis K."/>
            <person name="Mikhailova N."/>
            <person name="Pati A."/>
            <person name="Chen A."/>
            <person name="Palaniappan K."/>
            <person name="Hauser L."/>
            <person name="Chang Y.J."/>
            <person name="Jeffries C.D."/>
            <person name="Munk C."/>
            <person name="Kiss H."/>
            <person name="Chain P."/>
            <person name="Han C."/>
            <person name="Brettin T."/>
            <person name="Detter J.C."/>
            <person name="Schuler E."/>
            <person name="Goker M."/>
            <person name="Rohde M."/>
            <person name="Bristow J."/>
            <person name="Eisen J.A."/>
            <person name="Markowitz V."/>
            <person name="Hugenholtz P."/>
            <person name="Kyrpides N.C."/>
            <person name="Klenk H.P."/>
        </authorList>
    </citation>
    <scope>NUCLEOTIDE SEQUENCE [LARGE SCALE GENOMIC DNA]</scope>
    <source>
        <strain evidence="3">ATCC 49802 / DSM 20745 / S 6022</strain>
    </source>
</reference>
<name>D1C5X2_SPHTD</name>
<dbReference type="KEGG" id="sti:Sthe_2096"/>
<evidence type="ECO:0000256" key="1">
    <source>
        <dbReference type="SAM" id="Phobius"/>
    </source>
</evidence>
<dbReference type="STRING" id="479434.Sthe_2096"/>
<reference evidence="3" key="1">
    <citation type="submission" date="2009-11" db="EMBL/GenBank/DDBJ databases">
        <title>The complete chromosome 1 of Sphaerobacter thermophilus DSM 20745.</title>
        <authorList>
            <person name="Lucas S."/>
            <person name="Copeland A."/>
            <person name="Lapidus A."/>
            <person name="Glavina del Rio T."/>
            <person name="Dalin E."/>
            <person name="Tice H."/>
            <person name="Bruce D."/>
            <person name="Goodwin L."/>
            <person name="Pitluck S."/>
            <person name="Kyrpides N."/>
            <person name="Mavromatis K."/>
            <person name="Ivanova N."/>
            <person name="Mikhailova N."/>
            <person name="LaButti K.M."/>
            <person name="Clum A."/>
            <person name="Sun H.I."/>
            <person name="Brettin T."/>
            <person name="Detter J.C."/>
            <person name="Han C."/>
            <person name="Larimer F."/>
            <person name="Land M."/>
            <person name="Hauser L."/>
            <person name="Markowitz V."/>
            <person name="Cheng J.F."/>
            <person name="Hugenholtz P."/>
            <person name="Woyke T."/>
            <person name="Wu D."/>
            <person name="Steenblock K."/>
            <person name="Schneider S."/>
            <person name="Pukall R."/>
            <person name="Goeker M."/>
            <person name="Klenk H.P."/>
            <person name="Eisen J.A."/>
        </authorList>
    </citation>
    <scope>NUCLEOTIDE SEQUENCE [LARGE SCALE GENOMIC DNA]</scope>
    <source>
        <strain evidence="3">ATCC 49802 / DSM 20745 / S 6022</strain>
    </source>
</reference>
<dbReference type="Proteomes" id="UP000002027">
    <property type="component" value="Chromosome 1"/>
</dbReference>
<keyword evidence="1" id="KW-0812">Transmembrane</keyword>
<evidence type="ECO:0000313" key="3">
    <source>
        <dbReference type="Proteomes" id="UP000002027"/>
    </source>
</evidence>
<organism evidence="2 3">
    <name type="scientific">Sphaerobacter thermophilus (strain ATCC 49802 / DSM 20745 / KCCM 41009 / NCIMB 13125 / S 6022)</name>
    <dbReference type="NCBI Taxonomy" id="479434"/>
    <lineage>
        <taxon>Bacteria</taxon>
        <taxon>Pseudomonadati</taxon>
        <taxon>Thermomicrobiota</taxon>
        <taxon>Thermomicrobia</taxon>
        <taxon>Sphaerobacterales</taxon>
        <taxon>Sphaerobacterineae</taxon>
        <taxon>Sphaerobacteraceae</taxon>
        <taxon>Sphaerobacter</taxon>
    </lineage>
</organism>
<dbReference type="InParanoid" id="D1C5X2"/>
<keyword evidence="1" id="KW-1133">Transmembrane helix</keyword>
<feature type="transmembrane region" description="Helical" evidence="1">
    <location>
        <begin position="34"/>
        <end position="56"/>
    </location>
</feature>
<keyword evidence="3" id="KW-1185">Reference proteome</keyword>
<accession>D1C5X2</accession>
<protein>
    <submittedName>
        <fullName evidence="2">Uncharacterized protein</fullName>
    </submittedName>
</protein>
<feature type="transmembrane region" description="Helical" evidence="1">
    <location>
        <begin position="107"/>
        <end position="125"/>
    </location>
</feature>
<keyword evidence="1" id="KW-0472">Membrane</keyword>
<sequence length="130" mass="14504">MAAVRNQVASFLALAAVAVVQYLIVRSHGVTDSWFYLFAAVLFGVMAVASVLQVMLRGEDTIVRAMDERAAWLQAKAMRYAYSAAILATYFVAFQQALATGEVYNPVTYLFAFMGATWSVAWLAVQWRYR</sequence>
<evidence type="ECO:0000313" key="2">
    <source>
        <dbReference type="EMBL" id="ACZ39524.1"/>
    </source>
</evidence>
<feature type="transmembrane region" description="Helical" evidence="1">
    <location>
        <begin position="77"/>
        <end position="95"/>
    </location>
</feature>
<dbReference type="AlphaFoldDB" id="D1C5X2"/>
<dbReference type="EMBL" id="CP001823">
    <property type="protein sequence ID" value="ACZ39524.1"/>
    <property type="molecule type" value="Genomic_DNA"/>
</dbReference>
<proteinExistence type="predicted"/>
<dbReference type="HOGENOM" id="CLU_1936781_0_0_0"/>
<gene>
    <name evidence="2" type="ordered locus">Sthe_2096</name>
</gene>